<evidence type="ECO:0000313" key="1">
    <source>
        <dbReference type="EMBL" id="EHK48758.1"/>
    </source>
</evidence>
<dbReference type="eggNOG" id="ENOG502SMY4">
    <property type="taxonomic scope" value="Eukaryota"/>
</dbReference>
<gene>
    <name evidence="1" type="ORF">TRIATDRAFT_315959</name>
</gene>
<sequence>MEIIHGKDLPFSDLSLKHRNNGLAFKNLFIGQENTPENHLFALVRSVGFYSPRHKHNFDQFRYAYKGDISINPDKNAAEGELVYHPEGVCYGPQKDSEGERVVLILQFGGTSGQGFLSYRQLEEGQKELAQLGHFEGGKYYRNGSHEGDEPQDGYEALWEKFNGRRLVYPPGRYKDPIFMSPTNYAWRPADNLAKTDGVAFKKSLGVFTERETRAEMIKIKKLGQFSIASTNAIRLLFVVNGAGEVEGQPWEEESAIRVSPGKEIVLSANQDAEILLFTLPLLNYYELRI</sequence>
<accession>G9NLJ6</accession>
<organism evidence="1 2">
    <name type="scientific">Hypocrea atroviridis (strain ATCC 20476 / IMI 206040)</name>
    <name type="common">Trichoderma atroviride</name>
    <dbReference type="NCBI Taxonomy" id="452589"/>
    <lineage>
        <taxon>Eukaryota</taxon>
        <taxon>Fungi</taxon>
        <taxon>Dikarya</taxon>
        <taxon>Ascomycota</taxon>
        <taxon>Pezizomycotina</taxon>
        <taxon>Sordariomycetes</taxon>
        <taxon>Hypocreomycetidae</taxon>
        <taxon>Hypocreales</taxon>
        <taxon>Hypocreaceae</taxon>
        <taxon>Trichoderma</taxon>
    </lineage>
</organism>
<proteinExistence type="predicted"/>
<dbReference type="SUPFAM" id="SSF51182">
    <property type="entry name" value="RmlC-like cupins"/>
    <property type="match status" value="1"/>
</dbReference>
<reference evidence="1 2" key="1">
    <citation type="journal article" date="2011" name="Genome Biol.">
        <title>Comparative genome sequence analysis underscores mycoparasitism as the ancestral life style of Trichoderma.</title>
        <authorList>
            <person name="Kubicek C.P."/>
            <person name="Herrera-Estrella A."/>
            <person name="Seidl-Seiboth V."/>
            <person name="Martinez D.A."/>
            <person name="Druzhinina I.S."/>
            <person name="Thon M."/>
            <person name="Zeilinger S."/>
            <person name="Casas-Flores S."/>
            <person name="Horwitz B.A."/>
            <person name="Mukherjee P.K."/>
            <person name="Mukherjee M."/>
            <person name="Kredics L."/>
            <person name="Alcaraz L.D."/>
            <person name="Aerts A."/>
            <person name="Antal Z."/>
            <person name="Atanasova L."/>
            <person name="Cervantes-Badillo M.G."/>
            <person name="Challacombe J."/>
            <person name="Chertkov O."/>
            <person name="McCluskey K."/>
            <person name="Coulpier F."/>
            <person name="Deshpande N."/>
            <person name="von Doehren H."/>
            <person name="Ebbole D.J."/>
            <person name="Esquivel-Naranjo E.U."/>
            <person name="Fekete E."/>
            <person name="Flipphi M."/>
            <person name="Glaser F."/>
            <person name="Gomez-Rodriguez E.Y."/>
            <person name="Gruber S."/>
            <person name="Han C."/>
            <person name="Henrissat B."/>
            <person name="Hermosa R."/>
            <person name="Hernandez-Onate M."/>
            <person name="Karaffa L."/>
            <person name="Kosti I."/>
            <person name="Le Crom S."/>
            <person name="Lindquist E."/>
            <person name="Lucas S."/>
            <person name="Luebeck M."/>
            <person name="Luebeck P.S."/>
            <person name="Margeot A."/>
            <person name="Metz B."/>
            <person name="Misra M."/>
            <person name="Nevalainen H."/>
            <person name="Omann M."/>
            <person name="Packer N."/>
            <person name="Perrone G."/>
            <person name="Uresti-Rivera E.E."/>
            <person name="Salamov A."/>
            <person name="Schmoll M."/>
            <person name="Seiboth B."/>
            <person name="Shapiro H."/>
            <person name="Sukno S."/>
            <person name="Tamayo-Ramos J.A."/>
            <person name="Tisch D."/>
            <person name="Wiest A."/>
            <person name="Wilkinson H.H."/>
            <person name="Zhang M."/>
            <person name="Coutinho P.M."/>
            <person name="Kenerley C.M."/>
            <person name="Monte E."/>
            <person name="Baker S.E."/>
            <person name="Grigoriev I.V."/>
        </authorList>
    </citation>
    <scope>NUCLEOTIDE SEQUENCE [LARGE SCALE GENOMIC DNA]</scope>
    <source>
        <strain evidence="2">ATCC 20476 / IMI 206040</strain>
    </source>
</reference>
<comment type="caution">
    <text evidence="1">The sequence shown here is derived from an EMBL/GenBank/DDBJ whole genome shotgun (WGS) entry which is preliminary data.</text>
</comment>
<evidence type="ECO:0000313" key="2">
    <source>
        <dbReference type="Proteomes" id="UP000005426"/>
    </source>
</evidence>
<dbReference type="HOGENOM" id="CLU_084826_0_0_1"/>
<evidence type="ECO:0008006" key="3">
    <source>
        <dbReference type="Google" id="ProtNLM"/>
    </source>
</evidence>
<dbReference type="OrthoDB" id="4489274at2759"/>
<protein>
    <recommendedName>
        <fullName evidence="3">Cupin 2 conserved barrel domain-containing protein</fullName>
    </recommendedName>
</protein>
<name>G9NLJ6_HYPAI</name>
<dbReference type="InterPro" id="IPR014710">
    <property type="entry name" value="RmlC-like_jellyroll"/>
</dbReference>
<dbReference type="Proteomes" id="UP000005426">
    <property type="component" value="Unassembled WGS sequence"/>
</dbReference>
<dbReference type="OMA" id="HNFDQFR"/>
<dbReference type="EMBL" id="ABDG02000018">
    <property type="protein sequence ID" value="EHK48758.1"/>
    <property type="molecule type" value="Genomic_DNA"/>
</dbReference>
<dbReference type="GeneID" id="25783129"/>
<keyword evidence="2" id="KW-1185">Reference proteome</keyword>
<dbReference type="Gene3D" id="2.60.120.10">
    <property type="entry name" value="Jelly Rolls"/>
    <property type="match status" value="2"/>
</dbReference>
<dbReference type="AlphaFoldDB" id="G9NLJ6"/>
<dbReference type="InterPro" id="IPR011051">
    <property type="entry name" value="RmlC_Cupin_sf"/>
</dbReference>
<dbReference type="KEGG" id="tatv:25783129"/>